<dbReference type="EMBL" id="CP045652">
    <property type="protein sequence ID" value="QGA26791.1"/>
    <property type="molecule type" value="Genomic_DNA"/>
</dbReference>
<sequence>MPINFLHSIKSTTFQWPSIESQGTLCAKINKQLIFDLHFFPCQELGTSHALFNDGVPSIILMPRKTDQVNLRKGKELIKLKSAWICCGTIENTHWQIPKNVENILVLRFQPADFYSLFNINPAVFLTNPIRNLEDLMSEKWVSIFQAIYQQEIDWKQLNELNERLVVEKSESRFPAILSAAIKHIENRKGAVNVADVLQHLGSGVNSKWLYRNFVNYIGIPPKKYIALQRFIYGYQEYKNNKNAVNAELANLQGYYDYNHFLKDFKRYIGIAPTQYHFD</sequence>
<dbReference type="AlphaFoldDB" id="A0A5Q0QD12"/>
<dbReference type="Proteomes" id="UP000326921">
    <property type="component" value="Chromosome"/>
</dbReference>
<organism evidence="2 3">
    <name type="scientific">Sphingobacterium zhuxiongii</name>
    <dbReference type="NCBI Taxonomy" id="2662364"/>
    <lineage>
        <taxon>Bacteria</taxon>
        <taxon>Pseudomonadati</taxon>
        <taxon>Bacteroidota</taxon>
        <taxon>Sphingobacteriia</taxon>
        <taxon>Sphingobacteriales</taxon>
        <taxon>Sphingobacteriaceae</taxon>
        <taxon>Sphingobacterium</taxon>
    </lineage>
</organism>
<evidence type="ECO:0000313" key="2">
    <source>
        <dbReference type="EMBL" id="QGA26791.1"/>
    </source>
</evidence>
<dbReference type="GO" id="GO:0003700">
    <property type="term" value="F:DNA-binding transcription factor activity"/>
    <property type="evidence" value="ECO:0007669"/>
    <property type="project" value="InterPro"/>
</dbReference>
<dbReference type="KEGG" id="sphe:GFH32_10860"/>
<dbReference type="RefSeq" id="WP_153511639.1">
    <property type="nucleotide sequence ID" value="NZ_CP045652.1"/>
</dbReference>
<gene>
    <name evidence="2" type="ORF">GFH32_10860</name>
</gene>
<proteinExistence type="predicted"/>
<dbReference type="Gene3D" id="1.10.10.60">
    <property type="entry name" value="Homeodomain-like"/>
    <property type="match status" value="1"/>
</dbReference>
<name>A0A5Q0QD12_9SPHI</name>
<dbReference type="GO" id="GO:0043565">
    <property type="term" value="F:sequence-specific DNA binding"/>
    <property type="evidence" value="ECO:0007669"/>
    <property type="project" value="InterPro"/>
</dbReference>
<evidence type="ECO:0000259" key="1">
    <source>
        <dbReference type="PROSITE" id="PS01124"/>
    </source>
</evidence>
<accession>A0A5Q0QD12</accession>
<evidence type="ECO:0000313" key="3">
    <source>
        <dbReference type="Proteomes" id="UP000326921"/>
    </source>
</evidence>
<feature type="domain" description="HTH araC/xylS-type" evidence="1">
    <location>
        <begin position="204"/>
        <end position="279"/>
    </location>
</feature>
<keyword evidence="3" id="KW-1185">Reference proteome</keyword>
<dbReference type="PROSITE" id="PS01124">
    <property type="entry name" value="HTH_ARAC_FAMILY_2"/>
    <property type="match status" value="1"/>
</dbReference>
<protein>
    <submittedName>
        <fullName evidence="2">Helix-turn-helix domain-containing protein</fullName>
    </submittedName>
</protein>
<dbReference type="InterPro" id="IPR018060">
    <property type="entry name" value="HTH_AraC"/>
</dbReference>
<reference evidence="2 3" key="1">
    <citation type="submission" date="2019-10" db="EMBL/GenBank/DDBJ databases">
        <authorList>
            <person name="Dong K."/>
        </authorList>
    </citation>
    <scope>NUCLEOTIDE SEQUENCE [LARGE SCALE GENOMIC DNA]</scope>
    <source>
        <strain evidence="3">dk4302</strain>
    </source>
</reference>